<name>A0A9P5TZR0_9AGAR</name>
<keyword evidence="2" id="KW-1185">Reference proteome</keyword>
<organism evidence="1 2">
    <name type="scientific">Rhodocollybia butyracea</name>
    <dbReference type="NCBI Taxonomy" id="206335"/>
    <lineage>
        <taxon>Eukaryota</taxon>
        <taxon>Fungi</taxon>
        <taxon>Dikarya</taxon>
        <taxon>Basidiomycota</taxon>
        <taxon>Agaricomycotina</taxon>
        <taxon>Agaricomycetes</taxon>
        <taxon>Agaricomycetidae</taxon>
        <taxon>Agaricales</taxon>
        <taxon>Marasmiineae</taxon>
        <taxon>Omphalotaceae</taxon>
        <taxon>Rhodocollybia</taxon>
    </lineage>
</organism>
<evidence type="ECO:0008006" key="3">
    <source>
        <dbReference type="Google" id="ProtNLM"/>
    </source>
</evidence>
<dbReference type="Proteomes" id="UP000772434">
    <property type="component" value="Unassembled WGS sequence"/>
</dbReference>
<sequence length="279" mass="31509">MDNLYPELVAYILDFLHASAPLLASSSLVCRNWLPATRYHLFSTPVLCQISSVRSPSDNTCSFIELLDSPLCTFRHSIQGCILNIQRVSILRTCIDALAAHTTLTGTLLITQHECVDIDLTRDLQLSEKFCFLRSFVYSNLSDVWSSDLSQLIISLPHLESLSIFTDIYICSEVDMAPGPHGGVVLPNLKVLRLRMFNPSKFLCWMLDLPGYKPQIEVLDMVVSAAQHIGWGLLEVMELFLVANTGTLKDLYLVLEYRSDFPHGLEVQRLYPIYPLRLS</sequence>
<comment type="caution">
    <text evidence="1">The sequence shown here is derived from an EMBL/GenBank/DDBJ whole genome shotgun (WGS) entry which is preliminary data.</text>
</comment>
<evidence type="ECO:0000313" key="1">
    <source>
        <dbReference type="EMBL" id="KAF9061096.1"/>
    </source>
</evidence>
<protein>
    <recommendedName>
        <fullName evidence="3">F-box domain-containing protein</fullName>
    </recommendedName>
</protein>
<dbReference type="OrthoDB" id="2977329at2759"/>
<proteinExistence type="predicted"/>
<evidence type="ECO:0000313" key="2">
    <source>
        <dbReference type="Proteomes" id="UP000772434"/>
    </source>
</evidence>
<dbReference type="EMBL" id="JADNRY010000214">
    <property type="protein sequence ID" value="KAF9061096.1"/>
    <property type="molecule type" value="Genomic_DNA"/>
</dbReference>
<reference evidence="1" key="1">
    <citation type="submission" date="2020-11" db="EMBL/GenBank/DDBJ databases">
        <authorList>
            <consortium name="DOE Joint Genome Institute"/>
            <person name="Ahrendt S."/>
            <person name="Riley R."/>
            <person name="Andreopoulos W."/>
            <person name="Labutti K."/>
            <person name="Pangilinan J."/>
            <person name="Ruiz-Duenas F.J."/>
            <person name="Barrasa J.M."/>
            <person name="Sanchez-Garcia M."/>
            <person name="Camarero S."/>
            <person name="Miyauchi S."/>
            <person name="Serrano A."/>
            <person name="Linde D."/>
            <person name="Babiker R."/>
            <person name="Drula E."/>
            <person name="Ayuso-Fernandez I."/>
            <person name="Pacheco R."/>
            <person name="Padilla G."/>
            <person name="Ferreira P."/>
            <person name="Barriuso J."/>
            <person name="Kellner H."/>
            <person name="Castanera R."/>
            <person name="Alfaro M."/>
            <person name="Ramirez L."/>
            <person name="Pisabarro A.G."/>
            <person name="Kuo A."/>
            <person name="Tritt A."/>
            <person name="Lipzen A."/>
            <person name="He G."/>
            <person name="Yan M."/>
            <person name="Ng V."/>
            <person name="Cullen D."/>
            <person name="Martin F."/>
            <person name="Rosso M.-N."/>
            <person name="Henrissat B."/>
            <person name="Hibbett D."/>
            <person name="Martinez A.T."/>
            <person name="Grigoriev I.V."/>
        </authorList>
    </citation>
    <scope>NUCLEOTIDE SEQUENCE</scope>
    <source>
        <strain evidence="1">AH 40177</strain>
    </source>
</reference>
<accession>A0A9P5TZR0</accession>
<gene>
    <name evidence="1" type="ORF">BDP27DRAFT_1429311</name>
</gene>
<dbReference type="AlphaFoldDB" id="A0A9P5TZR0"/>